<dbReference type="KEGG" id="tpr:Tpau_0389"/>
<dbReference type="GO" id="GO:0016616">
    <property type="term" value="F:oxidoreductase activity, acting on the CH-OH group of donors, NAD or NADP as acceptor"/>
    <property type="evidence" value="ECO:0007669"/>
    <property type="project" value="TreeGrafter"/>
</dbReference>
<evidence type="ECO:0000313" key="2">
    <source>
        <dbReference type="EMBL" id="ADG77030.1"/>
    </source>
</evidence>
<dbReference type="eggNOG" id="COG1028">
    <property type="taxonomic scope" value="Bacteria"/>
</dbReference>
<reference evidence="2 3" key="2">
    <citation type="journal article" date="2011" name="Stand. Genomic Sci.">
        <title>Complete genome sequence of Tsukamurella paurometabola type strain (no. 33).</title>
        <authorList>
            <person name="Munk A.C."/>
            <person name="Lapidus A."/>
            <person name="Lucas S."/>
            <person name="Nolan M."/>
            <person name="Tice H."/>
            <person name="Cheng J.F."/>
            <person name="Del Rio T.G."/>
            <person name="Goodwin L."/>
            <person name="Pitluck S."/>
            <person name="Liolios K."/>
            <person name="Huntemann M."/>
            <person name="Ivanova N."/>
            <person name="Mavromatis K."/>
            <person name="Mikhailova N."/>
            <person name="Pati A."/>
            <person name="Chen A."/>
            <person name="Palaniappan K."/>
            <person name="Tapia R."/>
            <person name="Han C."/>
            <person name="Land M."/>
            <person name="Hauser L."/>
            <person name="Chang Y.J."/>
            <person name="Jeffries C.D."/>
            <person name="Brettin T."/>
            <person name="Yasawong M."/>
            <person name="Brambilla E.M."/>
            <person name="Rohde M."/>
            <person name="Sikorski J."/>
            <person name="Goker M."/>
            <person name="Detter J.C."/>
            <person name="Woyke T."/>
            <person name="Bristow J."/>
            <person name="Eisen J.A."/>
            <person name="Markowitz V."/>
            <person name="Hugenholtz P."/>
            <person name="Kyrpides N.C."/>
            <person name="Klenk H.P."/>
        </authorList>
    </citation>
    <scope>NUCLEOTIDE SEQUENCE [LARGE SCALE GENOMIC DNA]</scope>
    <source>
        <strain evidence="3">ATCC 8368 / DSM 20162 / CCUG 35730 / CIP 100753 / JCM 10117 / KCTC 9821 / NBRC 16120 / NCIMB 702349 / NCTC 13040</strain>
    </source>
</reference>
<protein>
    <submittedName>
        <fullName evidence="2">Short-chain dehydrogenase/reductase SDR</fullName>
    </submittedName>
</protein>
<evidence type="ECO:0000313" key="3">
    <source>
        <dbReference type="Proteomes" id="UP000001213"/>
    </source>
</evidence>
<dbReference type="AlphaFoldDB" id="D5URH7"/>
<dbReference type="Proteomes" id="UP000001213">
    <property type="component" value="Chromosome"/>
</dbReference>
<comment type="similarity">
    <text evidence="1">Belongs to the short-chain dehydrogenases/reductases (SDR) family.</text>
</comment>
<dbReference type="InterPro" id="IPR002347">
    <property type="entry name" value="SDR_fam"/>
</dbReference>
<keyword evidence="3" id="KW-1185">Reference proteome</keyword>
<accession>D5URH7</accession>
<dbReference type="RefSeq" id="WP_013125072.1">
    <property type="nucleotide sequence ID" value="NC_014158.1"/>
</dbReference>
<organism evidence="2 3">
    <name type="scientific">Tsukamurella paurometabola (strain ATCC 8368 / DSM 20162 / CCUG 35730 / CIP 100753 / JCM 10117 / KCTC 9821 / NBRC 16120 / NCIMB 702349 / NCTC 13040)</name>
    <name type="common">Corynebacterium paurometabolum</name>
    <dbReference type="NCBI Taxonomy" id="521096"/>
    <lineage>
        <taxon>Bacteria</taxon>
        <taxon>Bacillati</taxon>
        <taxon>Actinomycetota</taxon>
        <taxon>Actinomycetes</taxon>
        <taxon>Mycobacteriales</taxon>
        <taxon>Tsukamurellaceae</taxon>
        <taxon>Tsukamurella</taxon>
    </lineage>
</organism>
<dbReference type="EMBL" id="CP001966">
    <property type="protein sequence ID" value="ADG77030.1"/>
    <property type="molecule type" value="Genomic_DNA"/>
</dbReference>
<dbReference type="STRING" id="521096.Tpau_0389"/>
<dbReference type="PRINTS" id="PR00081">
    <property type="entry name" value="GDHRDH"/>
</dbReference>
<reference evidence="3" key="1">
    <citation type="submission" date="2010-03" db="EMBL/GenBank/DDBJ databases">
        <title>The complete chromosome of Tsukamurella paurometabola DSM 20162.</title>
        <authorList>
            <consortium name="US DOE Joint Genome Institute (JGI-PGF)"/>
            <person name="Lucas S."/>
            <person name="Copeland A."/>
            <person name="Lapidus A."/>
            <person name="Glavina del Rio T."/>
            <person name="Dalin E."/>
            <person name="Tice H."/>
            <person name="Bruce D."/>
            <person name="Goodwin L."/>
            <person name="Pitluck S."/>
            <person name="Kyrpides N."/>
            <person name="Mavromatis K."/>
            <person name="Ivanova N."/>
            <person name="Mikhailova N."/>
            <person name="Munk A.C."/>
            <person name="Brettin T."/>
            <person name="Detter J.C."/>
            <person name="Tapia R."/>
            <person name="Han C."/>
            <person name="Larimer F."/>
            <person name="Land M."/>
            <person name="Hauser L."/>
            <person name="Markowitz V."/>
            <person name="Cheng J.-F."/>
            <person name="Hugenholtz P."/>
            <person name="Woyke T."/>
            <person name="Wu D."/>
            <person name="Jando M."/>
            <person name="Brambilla E."/>
            <person name="Klenk H.-P."/>
            <person name="Eisen J.A."/>
        </authorList>
    </citation>
    <scope>NUCLEOTIDE SEQUENCE [LARGE SCALE GENOMIC DNA]</scope>
    <source>
        <strain evidence="3">ATCC 8368 / DSM 20162 / CCUG 35730 / CIP 100753 / JCM 10117 / KCTC 9821 / NBRC 16120 / NCIMB 702349 / NCTC 13040</strain>
    </source>
</reference>
<dbReference type="HOGENOM" id="CLU_010194_1_2_11"/>
<sequence>MDLRIDGRVFLVSGATRGIGAAVVQTLLAEGACVGGYARRVADEVDDSRQLIGAAEAADAGQVRAFVDRCAERFGRVDGVVANAGQGLIAGPDAPLDVWHDQFDQRITHAKNLIDAALPHMRRTDAPAIVLLNAVSAHHPDPMMAPVSAARAALASYATTLSRHLAGDRIRVVSVDIGMIDTPRQRERHAASGSGLDYQDWLAGEAERRGIPWGRAGTTAEVADTVAFLLSPRSSYSTGTSIAIAGGLHPRP</sequence>
<dbReference type="PANTHER" id="PTHR42760">
    <property type="entry name" value="SHORT-CHAIN DEHYDROGENASES/REDUCTASES FAMILY MEMBER"/>
    <property type="match status" value="1"/>
</dbReference>
<evidence type="ECO:0000256" key="1">
    <source>
        <dbReference type="ARBA" id="ARBA00006484"/>
    </source>
</evidence>
<dbReference type="Pfam" id="PF13561">
    <property type="entry name" value="adh_short_C2"/>
    <property type="match status" value="1"/>
</dbReference>
<dbReference type="Gene3D" id="3.40.50.720">
    <property type="entry name" value="NAD(P)-binding Rossmann-like Domain"/>
    <property type="match status" value="1"/>
</dbReference>
<gene>
    <name evidence="2" type="ordered locus">Tpau_0389</name>
</gene>
<proteinExistence type="inferred from homology"/>
<dbReference type="SUPFAM" id="SSF51735">
    <property type="entry name" value="NAD(P)-binding Rossmann-fold domains"/>
    <property type="match status" value="1"/>
</dbReference>
<dbReference type="InterPro" id="IPR036291">
    <property type="entry name" value="NAD(P)-bd_dom_sf"/>
</dbReference>
<name>D5URH7_TSUPD</name>